<dbReference type="GeneID" id="15805038"/>
<proteinExistence type="predicted"/>
<sequence length="1586" mass="176510">MSGELQLDISKRCDDEKEDSKCKCGKNGISNLKAKKVTNIDNVTNFTKFVHRVPDGSTFKLSRNLGNLGTIRATVGSGVPIPDVTEVSVYFWNGEPSNPILLGITTKNGNPKTKYYSKSNDWLHGPVSALSEQEALDEHNCQKNNAIVFNIENSESGSHLKNTQATCMKNTRTIERVTIPHSQNPPGSEYTVVGYNINGIGDRNKDTKISRVTLRGKPITISPPTYPIDTIMLYSYLGSSQVPLLVEFIKQGRTESKWYESQDSNGNNWGEVGSGTGFYDYGRGDDPKPTAKLSEKLDEVLCKQHNNVTINLTRGTSETHASSQKPYCCSDHKGDGRILVRKGEIKVSGQTKISYYKHSITTPSLNLAGIYYNDSRDNARSKISGLPFPIDGVRSVYAFYCAGETPLLIYVDSENPTARGWYKRYNGQWRWNPKLSVINPNDINDGPSCAKWKRLKTVLTECSCTNLTDDCSGNPEQQADEEKQLRQEEEKAIKERTEALQRQTHYTQYGQSAAGQGAFSSSGSRSSGSSGRGSESSSSSRSPPQVTIKLSVKPPSGGAITTTTTYTDPTGGRQITVKSANEPSIDFLKYEHTDSTGKPFTLLAVLDDQDVTVSGAQNIPKVTSVSAYYWQHRLDMALLVEIQDSTGNYKYYENSKNNEWKDITGDYLPKGSKLSEYQLLQKLTLLNCEINDVVQIDVTETGDYCHNDKVSHSTKKVKVSEILGSYKYLGNYVAYAHTPNSDAYTGGKSPHKFNISGFTNGKTPITLSGLHLPIMDANKVIVYFCKGEVNAIRSSGKSVNNPLLIYLPNSDQGERWFKKPDSGTEWTLVNKLNGKECFDNAVVDFLDTLESICRPPEVTINIYNRTIGNTYAYGDDFGRWITVNGGEVVGASGFTEYTHTISGSTSYFTLQNVNYQTSIIDAIITSTKSLKYVTSVSVFYWCVLEDPARKDIPDKRGRPLLVKITTQEPGRLEKSIYYENVSTSPTDNSKWKLWTPPGFPLRPMELENKLELLNCNINNVVNIDVSRTRGNYCGHRHSHIHRKVSVKEVGEKNLGRYRAFEHRPNEKVYTGNPGSTHTFHISEFTSGRDGTLDGLLTPVLDVKKVIVYFCRGNPLLLYIDSNTPNYKDKWFKSDDRGGTWKSAATLNGENKKDSDYGDIVNLLDALQSSCKPPSVTIDVYQRDSLGHVYHSYTDTSPSGKILVTGVRNNPPSFTKYQHTVDSTAQNPLTLKQVNYNGKPTHGIGNLPMSKVNQVSVFYWTALENNPDKKDESRPLLIKVILYGGSEKWYENKGEYLTNNTEWKEVEHPSDPGREFKEPATLRKKLHLLNCKLNDAVVIDVSHRDIIYDACNDTDKLTLDPQHGNDRMQVKKDDESGKFLGSYTVYTHTLNTSSSGNGKFHIVSFKNDKTPLTGISASYTTPILNVDEVKAYFCGQELAKPLLFYYNTNGKHHWYKNTSKDSNSTGEWELAEPELSNIGPEDHEKIKELLNKLGGKCKSPEELPTSRATEPPTTDESQPAKFGAETVATGLGIWSISGISSGTLTGAGGLTGLGWWAFKRSRGDPWVINGYPIVFKECTILSMHILL</sequence>
<name>L1LAN2_THEEQ</name>
<dbReference type="VEuPathDB" id="PiroplasmaDB:BEWA_048430"/>
<protein>
    <submittedName>
        <fullName evidence="2">Uncharacterized protein</fullName>
    </submittedName>
</protein>
<evidence type="ECO:0000313" key="3">
    <source>
        <dbReference type="Proteomes" id="UP000031512"/>
    </source>
</evidence>
<dbReference type="eggNOG" id="ENOG502TN9I">
    <property type="taxonomic scope" value="Eukaryota"/>
</dbReference>
<dbReference type="OrthoDB" id="361062at2759"/>
<feature type="compositionally biased region" description="Low complexity" evidence="1">
    <location>
        <begin position="510"/>
        <end position="542"/>
    </location>
</feature>
<evidence type="ECO:0000313" key="2">
    <source>
        <dbReference type="EMBL" id="EKX72376.1"/>
    </source>
</evidence>
<accession>L1LAN2</accession>
<feature type="region of interest" description="Disordered" evidence="1">
    <location>
        <begin position="510"/>
        <end position="575"/>
    </location>
</feature>
<reference evidence="2 3" key="1">
    <citation type="journal article" date="2012" name="BMC Genomics">
        <title>Comparative genomic analysis and phylogenetic position of Theileria equi.</title>
        <authorList>
            <person name="Kappmeyer L.S."/>
            <person name="Thiagarajan M."/>
            <person name="Herndon D.R."/>
            <person name="Ramsay J.D."/>
            <person name="Caler E."/>
            <person name="Djikeng A."/>
            <person name="Gillespie J.J."/>
            <person name="Lau A.O."/>
            <person name="Roalson E.H."/>
            <person name="Silva J.C."/>
            <person name="Silva M.G."/>
            <person name="Suarez C.E."/>
            <person name="Ueti M.W."/>
            <person name="Nene V.M."/>
            <person name="Mealey R.H."/>
            <person name="Knowles D.P."/>
            <person name="Brayton K.A."/>
        </authorList>
    </citation>
    <scope>NUCLEOTIDE SEQUENCE [LARGE SCALE GENOMIC DNA]</scope>
    <source>
        <strain evidence="2 3">WA</strain>
    </source>
</reference>
<feature type="region of interest" description="Disordered" evidence="1">
    <location>
        <begin position="1494"/>
        <end position="1520"/>
    </location>
</feature>
<feature type="compositionally biased region" description="Low complexity" evidence="1">
    <location>
        <begin position="557"/>
        <end position="572"/>
    </location>
</feature>
<comment type="caution">
    <text evidence="2">The sequence shown here is derived from an EMBL/GenBank/DDBJ whole genome shotgun (WGS) entry which is preliminary data.</text>
</comment>
<dbReference type="EMBL" id="ACOU01000007">
    <property type="protein sequence ID" value="EKX72376.1"/>
    <property type="molecule type" value="Genomic_DNA"/>
</dbReference>
<dbReference type="STRING" id="1537102.L1LAN2"/>
<dbReference type="Proteomes" id="UP000031512">
    <property type="component" value="Unassembled WGS sequence"/>
</dbReference>
<gene>
    <name evidence="2" type="ORF">BEWA_048430</name>
</gene>
<dbReference type="KEGG" id="beq:BEWA_048430"/>
<feature type="compositionally biased region" description="Polar residues" evidence="1">
    <location>
        <begin position="1505"/>
        <end position="1516"/>
    </location>
</feature>
<keyword evidence="3" id="KW-1185">Reference proteome</keyword>
<organism evidence="2 3">
    <name type="scientific">Theileria equi strain WA</name>
    <dbReference type="NCBI Taxonomy" id="1537102"/>
    <lineage>
        <taxon>Eukaryota</taxon>
        <taxon>Sar</taxon>
        <taxon>Alveolata</taxon>
        <taxon>Apicomplexa</taxon>
        <taxon>Aconoidasida</taxon>
        <taxon>Piroplasmida</taxon>
        <taxon>Theileriidae</taxon>
        <taxon>Theileria</taxon>
    </lineage>
</organism>
<evidence type="ECO:0000256" key="1">
    <source>
        <dbReference type="SAM" id="MobiDB-lite"/>
    </source>
</evidence>
<dbReference type="RefSeq" id="XP_004831828.1">
    <property type="nucleotide sequence ID" value="XM_004831771.1"/>
</dbReference>